<dbReference type="AlphaFoldDB" id="A0A1I7G9C1"/>
<feature type="transmembrane region" description="Helical" evidence="1">
    <location>
        <begin position="141"/>
        <end position="165"/>
    </location>
</feature>
<keyword evidence="1" id="KW-1133">Transmembrane helix</keyword>
<dbReference type="STRING" id="392015.SAMN05421543_10279"/>
<feature type="transmembrane region" description="Helical" evidence="1">
    <location>
        <begin position="87"/>
        <end position="117"/>
    </location>
</feature>
<dbReference type="Proteomes" id="UP000183508">
    <property type="component" value="Unassembled WGS sequence"/>
</dbReference>
<evidence type="ECO:0000313" key="3">
    <source>
        <dbReference type="Proteomes" id="UP000183508"/>
    </source>
</evidence>
<keyword evidence="1" id="KW-0812">Transmembrane</keyword>
<dbReference type="EMBL" id="FPBV01000002">
    <property type="protein sequence ID" value="SFU44941.1"/>
    <property type="molecule type" value="Genomic_DNA"/>
</dbReference>
<keyword evidence="3" id="KW-1185">Reference proteome</keyword>
<evidence type="ECO:0000256" key="1">
    <source>
        <dbReference type="SAM" id="Phobius"/>
    </source>
</evidence>
<feature type="transmembrane region" description="Helical" evidence="1">
    <location>
        <begin position="177"/>
        <end position="193"/>
    </location>
</feature>
<feature type="transmembrane region" description="Helical" evidence="1">
    <location>
        <begin position="20"/>
        <end position="38"/>
    </location>
</feature>
<feature type="transmembrane region" description="Helical" evidence="1">
    <location>
        <begin position="44"/>
        <end position="66"/>
    </location>
</feature>
<gene>
    <name evidence="2" type="ORF">SAMN05421543_10279</name>
</gene>
<proteinExistence type="predicted"/>
<accession>A0A1I7G9C1</accession>
<name>A0A1I7G9C1_9BACL</name>
<keyword evidence="1" id="KW-0472">Membrane</keyword>
<dbReference type="OrthoDB" id="1786466at2"/>
<dbReference type="RefSeq" id="WP_074949431.1">
    <property type="nucleotide sequence ID" value="NZ_FPBV01000002.1"/>
</dbReference>
<evidence type="ECO:0000313" key="2">
    <source>
        <dbReference type="EMBL" id="SFU44941.1"/>
    </source>
</evidence>
<sequence length="265" mass="29553">MSSWLAIVRKDLRLTRAHDLVSLIGIVIVESLLLYVAYRTHTGAATVLSVFLLGLHAFALPVYVYMSLGREWRKTSPLWLHLPQPGWMLLGSKFVCGLVQMLVSFVVTGLFTLWLLAVDNPNLTVLSRLGDPQVLRFDLQVAGWFTAAVFGFALYMAVWGGLISVVMRSVRNALGRWRWLIGLALVLLATWGMDGLQQSAIYDTLFHWGAWHITFTLPAHLFGRPGGPATVSPFTLYAGDLLFNLLLIVALFSVSAWLLDRRAEV</sequence>
<organism evidence="2 3">
    <name type="scientific">Alicyclobacillus macrosporangiidus</name>
    <dbReference type="NCBI Taxonomy" id="392015"/>
    <lineage>
        <taxon>Bacteria</taxon>
        <taxon>Bacillati</taxon>
        <taxon>Bacillota</taxon>
        <taxon>Bacilli</taxon>
        <taxon>Bacillales</taxon>
        <taxon>Alicyclobacillaceae</taxon>
        <taxon>Alicyclobacillus</taxon>
    </lineage>
</organism>
<protein>
    <recommendedName>
        <fullName evidence="4">ABC-2 type transport system permease protein</fullName>
    </recommendedName>
</protein>
<reference evidence="3" key="1">
    <citation type="submission" date="2016-10" db="EMBL/GenBank/DDBJ databases">
        <authorList>
            <person name="Varghese N."/>
        </authorList>
    </citation>
    <scope>NUCLEOTIDE SEQUENCE [LARGE SCALE GENOMIC DNA]</scope>
    <source>
        <strain evidence="3">DSM 17980</strain>
    </source>
</reference>
<feature type="transmembrane region" description="Helical" evidence="1">
    <location>
        <begin position="234"/>
        <end position="259"/>
    </location>
</feature>
<evidence type="ECO:0008006" key="4">
    <source>
        <dbReference type="Google" id="ProtNLM"/>
    </source>
</evidence>